<evidence type="ECO:0000313" key="2">
    <source>
        <dbReference type="EMBL" id="ABF39254.1"/>
    </source>
</evidence>
<proteinExistence type="predicted"/>
<organism evidence="2 3">
    <name type="scientific">Koribacter versatilis (strain Ellin345)</name>
    <dbReference type="NCBI Taxonomy" id="204669"/>
    <lineage>
        <taxon>Bacteria</taxon>
        <taxon>Pseudomonadati</taxon>
        <taxon>Acidobacteriota</taxon>
        <taxon>Terriglobia</taxon>
        <taxon>Terriglobales</taxon>
        <taxon>Candidatus Korobacteraceae</taxon>
        <taxon>Candidatus Korobacter</taxon>
    </lineage>
</organism>
<feature type="signal peptide" evidence="1">
    <location>
        <begin position="1"/>
        <end position="17"/>
    </location>
</feature>
<name>Q1IV46_KORVE</name>
<dbReference type="Proteomes" id="UP000002432">
    <property type="component" value="Chromosome"/>
</dbReference>
<dbReference type="EMBL" id="CP000360">
    <property type="protein sequence ID" value="ABF39254.1"/>
    <property type="molecule type" value="Genomic_DNA"/>
</dbReference>
<dbReference type="AlphaFoldDB" id="Q1IV46"/>
<dbReference type="KEGG" id="aba:Acid345_0249"/>
<accession>Q1IV46</accession>
<sequence>MKNFVIATLLVSGLASAAVASPRAASSPKERVKLVRIARNLEINPLAFEAVQQRQWAAEFIVKAPDLHLELCEPVLHPLERGNPNYNSQLSMQFMVSSAAFMVKHPKVKDPVKIQTAGVEGTLKAYQSILKVDKDAHFDFLDGLMQQKQDGQLENYVASISSTCGEMAEQAPRHKRKLIP</sequence>
<gene>
    <name evidence="2" type="ordered locus">Acid345_0249</name>
</gene>
<feature type="chain" id="PRO_5004191830" evidence="1">
    <location>
        <begin position="18"/>
        <end position="180"/>
    </location>
</feature>
<dbReference type="RefSeq" id="WP_011521056.1">
    <property type="nucleotide sequence ID" value="NC_008009.1"/>
</dbReference>
<evidence type="ECO:0000256" key="1">
    <source>
        <dbReference type="SAM" id="SignalP"/>
    </source>
</evidence>
<dbReference type="eggNOG" id="ENOG5033IKZ">
    <property type="taxonomic scope" value="Bacteria"/>
</dbReference>
<keyword evidence="3" id="KW-1185">Reference proteome</keyword>
<protein>
    <submittedName>
        <fullName evidence="2">Uncharacterized protein</fullName>
    </submittedName>
</protein>
<dbReference type="EnsemblBacteria" id="ABF39254">
    <property type="protein sequence ID" value="ABF39254"/>
    <property type="gene ID" value="Acid345_0249"/>
</dbReference>
<reference evidence="2 3" key="1">
    <citation type="journal article" date="2009" name="Appl. Environ. Microbiol.">
        <title>Three genomes from the phylum Acidobacteria provide insight into the lifestyles of these microorganisms in soils.</title>
        <authorList>
            <person name="Ward N.L."/>
            <person name="Challacombe J.F."/>
            <person name="Janssen P.H."/>
            <person name="Henrissat B."/>
            <person name="Coutinho P.M."/>
            <person name="Wu M."/>
            <person name="Xie G."/>
            <person name="Haft D.H."/>
            <person name="Sait M."/>
            <person name="Badger J."/>
            <person name="Barabote R.D."/>
            <person name="Bradley B."/>
            <person name="Brettin T.S."/>
            <person name="Brinkac L.M."/>
            <person name="Bruce D."/>
            <person name="Creasy T."/>
            <person name="Daugherty S.C."/>
            <person name="Davidsen T.M."/>
            <person name="DeBoy R.T."/>
            <person name="Detter J.C."/>
            <person name="Dodson R.J."/>
            <person name="Durkin A.S."/>
            <person name="Ganapathy A."/>
            <person name="Gwinn-Giglio M."/>
            <person name="Han C.S."/>
            <person name="Khouri H."/>
            <person name="Kiss H."/>
            <person name="Kothari S.P."/>
            <person name="Madupu R."/>
            <person name="Nelson K.E."/>
            <person name="Nelson W.C."/>
            <person name="Paulsen I."/>
            <person name="Penn K."/>
            <person name="Ren Q."/>
            <person name="Rosovitz M.J."/>
            <person name="Selengut J.D."/>
            <person name="Shrivastava S."/>
            <person name="Sullivan S.A."/>
            <person name="Tapia R."/>
            <person name="Thompson L.S."/>
            <person name="Watkins K.L."/>
            <person name="Yang Q."/>
            <person name="Yu C."/>
            <person name="Zafar N."/>
            <person name="Zhou L."/>
            <person name="Kuske C.R."/>
        </authorList>
    </citation>
    <scope>NUCLEOTIDE SEQUENCE [LARGE SCALE GENOMIC DNA]</scope>
    <source>
        <strain evidence="2 3">Ellin345</strain>
    </source>
</reference>
<dbReference type="HOGENOM" id="CLU_1494377_0_0_0"/>
<keyword evidence="1" id="KW-0732">Signal</keyword>
<evidence type="ECO:0000313" key="3">
    <source>
        <dbReference type="Proteomes" id="UP000002432"/>
    </source>
</evidence>